<reference evidence="1 2" key="1">
    <citation type="submission" date="2020-08" db="EMBL/GenBank/DDBJ databases">
        <title>Aphidius gifuensis genome sequencing and assembly.</title>
        <authorList>
            <person name="Du Z."/>
        </authorList>
    </citation>
    <scope>NUCLEOTIDE SEQUENCE [LARGE SCALE GENOMIC DNA]</scope>
    <source>
        <strain evidence="1">YNYX2018</strain>
        <tissue evidence="1">Adults</tissue>
    </source>
</reference>
<proteinExistence type="predicted"/>
<comment type="caution">
    <text evidence="1">The sequence shown here is derived from an EMBL/GenBank/DDBJ whole genome shotgun (WGS) entry which is preliminary data.</text>
</comment>
<evidence type="ECO:0000313" key="2">
    <source>
        <dbReference type="Proteomes" id="UP000639338"/>
    </source>
</evidence>
<organism evidence="1 2">
    <name type="scientific">Aphidius gifuensis</name>
    <name type="common">Parasitoid wasp</name>
    <dbReference type="NCBI Taxonomy" id="684658"/>
    <lineage>
        <taxon>Eukaryota</taxon>
        <taxon>Metazoa</taxon>
        <taxon>Ecdysozoa</taxon>
        <taxon>Arthropoda</taxon>
        <taxon>Hexapoda</taxon>
        <taxon>Insecta</taxon>
        <taxon>Pterygota</taxon>
        <taxon>Neoptera</taxon>
        <taxon>Endopterygota</taxon>
        <taxon>Hymenoptera</taxon>
        <taxon>Apocrita</taxon>
        <taxon>Ichneumonoidea</taxon>
        <taxon>Braconidae</taxon>
        <taxon>Aphidiinae</taxon>
        <taxon>Aphidius</taxon>
    </lineage>
</organism>
<protein>
    <submittedName>
        <fullName evidence="1">Uncharacterized protein</fullName>
    </submittedName>
</protein>
<dbReference type="AlphaFoldDB" id="A0A835CRG3"/>
<accession>A0A835CRG3</accession>
<dbReference type="Proteomes" id="UP000639338">
    <property type="component" value="Unassembled WGS sequence"/>
</dbReference>
<sequence length="327" mass="38278">MLKLLTALHDKLREVSLELYNLNLTKNDIQVCSNIIGSVVKLVVNIITHEVTNNSKKTSTIEDVKQNVRSLFHVFTTSFVEFNSDYKRIKIIQNQKEYIQPVEYHIVCAMKRRFNCSGTAIKRNGIITLKKRHCQPGNYEMRHEQNFFRDLYRSTTHTFELLQTVYNQVTTRHPNMERIYPFETMRDLMRSWRTNMTLPNVNTYQDIQQTIDMDQWASLRIYDEAAIRSTCIISNNQQAFVLGDPLFTENVPEITTLHVFTSSLVKPTCGNTQFVLFVTAVHQSYAFNFCWNLLNEVSQDLLQEILIFIKHEILHDVEPLNVLTNCD</sequence>
<dbReference type="EMBL" id="JACMRX010000005">
    <property type="protein sequence ID" value="KAF7990185.1"/>
    <property type="molecule type" value="Genomic_DNA"/>
</dbReference>
<gene>
    <name evidence="1" type="ORF">HCN44_010886</name>
</gene>
<name>A0A835CRG3_APHGI</name>
<evidence type="ECO:0000313" key="1">
    <source>
        <dbReference type="EMBL" id="KAF7990185.1"/>
    </source>
</evidence>
<keyword evidence="2" id="KW-1185">Reference proteome</keyword>